<accession>A0A1W2DK72</accession>
<gene>
    <name evidence="3" type="ORF">SAMN04488101_107109</name>
</gene>
<dbReference type="Pfam" id="PF13432">
    <property type="entry name" value="TPR_16"/>
    <property type="match status" value="1"/>
</dbReference>
<evidence type="ECO:0000256" key="1">
    <source>
        <dbReference type="PROSITE-ProRule" id="PRU00339"/>
    </source>
</evidence>
<feature type="signal peptide" evidence="2">
    <location>
        <begin position="1"/>
        <end position="19"/>
    </location>
</feature>
<protein>
    <submittedName>
        <fullName evidence="3">Tetratricopeptide repeat-containing protein</fullName>
    </submittedName>
</protein>
<dbReference type="AlphaFoldDB" id="A0A1W2DK72"/>
<evidence type="ECO:0000313" key="4">
    <source>
        <dbReference type="Proteomes" id="UP000192678"/>
    </source>
</evidence>
<dbReference type="PROSITE" id="PS50005">
    <property type="entry name" value="TPR"/>
    <property type="match status" value="1"/>
</dbReference>
<dbReference type="PANTHER" id="PTHR12558:SF13">
    <property type="entry name" value="CELL DIVISION CYCLE PROTEIN 27 HOMOLOG"/>
    <property type="match status" value="1"/>
</dbReference>
<dbReference type="Gene3D" id="1.25.40.10">
    <property type="entry name" value="Tetratricopeptide repeat domain"/>
    <property type="match status" value="2"/>
</dbReference>
<organism evidence="3 4">
    <name type="scientific">Pedobacter nyackensis</name>
    <dbReference type="NCBI Taxonomy" id="475255"/>
    <lineage>
        <taxon>Bacteria</taxon>
        <taxon>Pseudomonadati</taxon>
        <taxon>Bacteroidota</taxon>
        <taxon>Sphingobacteriia</taxon>
        <taxon>Sphingobacteriales</taxon>
        <taxon>Sphingobacteriaceae</taxon>
        <taxon>Pedobacter</taxon>
    </lineage>
</organism>
<dbReference type="STRING" id="475255.SAMN04488101_107109"/>
<reference evidence="3 4" key="1">
    <citation type="submission" date="2017-04" db="EMBL/GenBank/DDBJ databases">
        <authorList>
            <person name="Afonso C.L."/>
            <person name="Miller P.J."/>
            <person name="Scott M.A."/>
            <person name="Spackman E."/>
            <person name="Goraichik I."/>
            <person name="Dimitrov K.M."/>
            <person name="Suarez D.L."/>
            <person name="Swayne D.E."/>
        </authorList>
    </citation>
    <scope>NUCLEOTIDE SEQUENCE [LARGE SCALE GENOMIC DNA]</scope>
    <source>
        <strain evidence="3 4">DSM 19625</strain>
    </source>
</reference>
<dbReference type="PANTHER" id="PTHR12558">
    <property type="entry name" value="CELL DIVISION CYCLE 16,23,27"/>
    <property type="match status" value="1"/>
</dbReference>
<dbReference type="Proteomes" id="UP000192678">
    <property type="component" value="Unassembled WGS sequence"/>
</dbReference>
<name>A0A1W2DK72_9SPHI</name>
<feature type="chain" id="PRO_5013297750" evidence="2">
    <location>
        <begin position="20"/>
        <end position="314"/>
    </location>
</feature>
<dbReference type="EMBL" id="FWYB01000007">
    <property type="protein sequence ID" value="SMC97783.1"/>
    <property type="molecule type" value="Genomic_DNA"/>
</dbReference>
<sequence length="314" mass="35976">MKKLLLLFFACTVYHLGHAQTTDSLDREKLLQYYQAQQYAEAAQYLQNFSKDSSDVNKVKQLAYANLMAGKLPEAKGFYLQLIKIDSNNFNAYKQLAKLESDPQSQSKKAYLVKANQLNATDAEVAAQLADLYFKNNLFSKADEILKPALNADNNNLLLLNVKMPLDMILKRNTEAIKTGKILIEANKNPSAHLLLQMASSYREIRDYKTAISYLEQAIKEGISPKIASYYGLLGDSYESMNQNKEAIEIYKKGLQFENNGSLYYNIALAYENKLNDKKNAINYYTQYLNSIKDPQKQRRHIAFIKNKIEELKR</sequence>
<keyword evidence="2" id="KW-0732">Signal</keyword>
<evidence type="ECO:0000313" key="3">
    <source>
        <dbReference type="EMBL" id="SMC97783.1"/>
    </source>
</evidence>
<dbReference type="OrthoDB" id="1221582at2"/>
<dbReference type="SMART" id="SM00028">
    <property type="entry name" value="TPR"/>
    <property type="match status" value="4"/>
</dbReference>
<evidence type="ECO:0000256" key="2">
    <source>
        <dbReference type="SAM" id="SignalP"/>
    </source>
</evidence>
<keyword evidence="4" id="KW-1185">Reference proteome</keyword>
<dbReference type="RefSeq" id="WP_084289970.1">
    <property type="nucleotide sequence ID" value="NZ_FWYB01000007.1"/>
</dbReference>
<keyword evidence="1" id="KW-0802">TPR repeat</keyword>
<feature type="repeat" description="TPR" evidence="1">
    <location>
        <begin position="228"/>
        <end position="261"/>
    </location>
</feature>
<dbReference type="InterPro" id="IPR019734">
    <property type="entry name" value="TPR_rpt"/>
</dbReference>
<dbReference type="SUPFAM" id="SSF48452">
    <property type="entry name" value="TPR-like"/>
    <property type="match status" value="2"/>
</dbReference>
<dbReference type="Pfam" id="PF13181">
    <property type="entry name" value="TPR_8"/>
    <property type="match status" value="1"/>
</dbReference>
<proteinExistence type="predicted"/>
<dbReference type="InterPro" id="IPR011990">
    <property type="entry name" value="TPR-like_helical_dom_sf"/>
</dbReference>